<dbReference type="InterPro" id="IPR011047">
    <property type="entry name" value="Quinoprotein_ADH-like_sf"/>
</dbReference>
<protein>
    <submittedName>
        <fullName evidence="1">Uncharacterized protein</fullName>
    </submittedName>
</protein>
<dbReference type="InterPro" id="IPR031544">
    <property type="entry name" value="WD40-like"/>
</dbReference>
<sequence>MALGEMSEIYTVDISSEQRLIACGGRDDSWAVLSIDTGETVFLKERYSDSVIFARFVGDGIIVATLDGCIYKYNRDFSDKCRIELGQDISFIEIKDQVLYAATDLVYLFSLDLELQSTACHHASGVTHVAVENGILYTISETLMQASCCRSGSALFSVWVNGGGAMCVSKSGLLCAQTDSMELSIFLGSKLLRKIELDDNVEAIACFHNNFLVGGYFNYLLIISTNASFCMQKVRFDEEVGGVSKIHIMDDGAVIFSTLDGKIDDTFLLLGGEHGVCVMLVQDILADVA</sequence>
<dbReference type="SUPFAM" id="SSF50998">
    <property type="entry name" value="Quinoprotein alcohol dehydrogenase-like"/>
    <property type="match status" value="1"/>
</dbReference>
<reference evidence="1" key="1">
    <citation type="journal article" date="2024" name="Gigascience">
        <title>Chromosome-level genome of the poultry shaft louse Menopon gallinae provides insight into the host-switching and adaptive evolution of parasitic lice.</title>
        <authorList>
            <person name="Xu Y."/>
            <person name="Ma L."/>
            <person name="Liu S."/>
            <person name="Liang Y."/>
            <person name="Liu Q."/>
            <person name="He Z."/>
            <person name="Tian L."/>
            <person name="Duan Y."/>
            <person name="Cai W."/>
            <person name="Li H."/>
            <person name="Song F."/>
        </authorList>
    </citation>
    <scope>NUCLEOTIDE SEQUENCE</scope>
    <source>
        <strain evidence="1">Cailab_2023a</strain>
    </source>
</reference>
<proteinExistence type="predicted"/>
<dbReference type="EMBL" id="JARGDH010000006">
    <property type="protein sequence ID" value="KAL0266028.1"/>
    <property type="molecule type" value="Genomic_DNA"/>
</dbReference>
<dbReference type="InterPro" id="IPR015943">
    <property type="entry name" value="WD40/YVTN_repeat-like_dom_sf"/>
</dbReference>
<name>A0AAW2H930_9NEOP</name>
<accession>A0AAW2H930</accession>
<dbReference type="AlphaFoldDB" id="A0AAW2H930"/>
<comment type="caution">
    <text evidence="1">The sequence shown here is derived from an EMBL/GenBank/DDBJ whole genome shotgun (WGS) entry which is preliminary data.</text>
</comment>
<gene>
    <name evidence="1" type="ORF">PYX00_011745</name>
</gene>
<dbReference type="Pfam" id="PF17005">
    <property type="entry name" value="WD40_like"/>
    <property type="match status" value="1"/>
</dbReference>
<dbReference type="Gene3D" id="2.130.10.10">
    <property type="entry name" value="YVTN repeat-like/Quinoprotein amine dehydrogenase"/>
    <property type="match status" value="1"/>
</dbReference>
<organism evidence="1">
    <name type="scientific">Menopon gallinae</name>
    <name type="common">poultry shaft louse</name>
    <dbReference type="NCBI Taxonomy" id="328185"/>
    <lineage>
        <taxon>Eukaryota</taxon>
        <taxon>Metazoa</taxon>
        <taxon>Ecdysozoa</taxon>
        <taxon>Arthropoda</taxon>
        <taxon>Hexapoda</taxon>
        <taxon>Insecta</taxon>
        <taxon>Pterygota</taxon>
        <taxon>Neoptera</taxon>
        <taxon>Paraneoptera</taxon>
        <taxon>Psocodea</taxon>
        <taxon>Troctomorpha</taxon>
        <taxon>Phthiraptera</taxon>
        <taxon>Amblycera</taxon>
        <taxon>Menoponidae</taxon>
        <taxon>Menopon</taxon>
    </lineage>
</organism>
<evidence type="ECO:0000313" key="1">
    <source>
        <dbReference type="EMBL" id="KAL0266028.1"/>
    </source>
</evidence>